<dbReference type="Proteomes" id="UP000191612">
    <property type="component" value="Unassembled WGS sequence"/>
</dbReference>
<sequence>MPPRGSSHKLRVPIFAKTHLVYDLSVGDCEEDWTEGDSVALHPLVVQFYAETYDGKNCKLCNHLHKPCESVPEGIGNNRYELLASLSWAEQSTEDVIPELTRF</sequence>
<protein>
    <submittedName>
        <fullName evidence="1">Uncharacterized protein</fullName>
    </submittedName>
</protein>
<gene>
    <name evidence="1" type="ORF">PENSOL_c048G01741</name>
</gene>
<dbReference type="AlphaFoldDB" id="A0A1V6QRI6"/>
<proteinExistence type="predicted"/>
<accession>A0A1V6QRI6</accession>
<organism evidence="1 2">
    <name type="scientific">Penicillium solitum</name>
    <dbReference type="NCBI Taxonomy" id="60172"/>
    <lineage>
        <taxon>Eukaryota</taxon>
        <taxon>Fungi</taxon>
        <taxon>Dikarya</taxon>
        <taxon>Ascomycota</taxon>
        <taxon>Pezizomycotina</taxon>
        <taxon>Eurotiomycetes</taxon>
        <taxon>Eurotiomycetidae</taxon>
        <taxon>Eurotiales</taxon>
        <taxon>Aspergillaceae</taxon>
        <taxon>Penicillium</taxon>
    </lineage>
</organism>
<name>A0A1V6QRI6_9EURO</name>
<reference evidence="2" key="1">
    <citation type="journal article" date="2017" name="Nat. Microbiol.">
        <title>Global analysis of biosynthetic gene clusters reveals vast potential of secondary metabolite production in Penicillium species.</title>
        <authorList>
            <person name="Nielsen J.C."/>
            <person name="Grijseels S."/>
            <person name="Prigent S."/>
            <person name="Ji B."/>
            <person name="Dainat J."/>
            <person name="Nielsen K.F."/>
            <person name="Frisvad J.C."/>
            <person name="Workman M."/>
            <person name="Nielsen J."/>
        </authorList>
    </citation>
    <scope>NUCLEOTIDE SEQUENCE [LARGE SCALE GENOMIC DNA]</scope>
    <source>
        <strain evidence="2">IBT 29525</strain>
    </source>
</reference>
<evidence type="ECO:0000313" key="2">
    <source>
        <dbReference type="Proteomes" id="UP000191612"/>
    </source>
</evidence>
<keyword evidence="2" id="KW-1185">Reference proteome</keyword>
<dbReference type="EMBL" id="MDYO01000048">
    <property type="protein sequence ID" value="OQD91839.1"/>
    <property type="molecule type" value="Genomic_DNA"/>
</dbReference>
<comment type="caution">
    <text evidence="1">The sequence shown here is derived from an EMBL/GenBank/DDBJ whole genome shotgun (WGS) entry which is preliminary data.</text>
</comment>
<evidence type="ECO:0000313" key="1">
    <source>
        <dbReference type="EMBL" id="OQD91839.1"/>
    </source>
</evidence>